<dbReference type="EMBL" id="JABZRA010000174">
    <property type="protein sequence ID" value="MBF1273549.1"/>
    <property type="molecule type" value="Genomic_DNA"/>
</dbReference>
<gene>
    <name evidence="1" type="ORF">HXM90_09080</name>
</gene>
<evidence type="ECO:0000313" key="2">
    <source>
        <dbReference type="Proteomes" id="UP000775770"/>
    </source>
</evidence>
<dbReference type="InterPro" id="IPR022830">
    <property type="entry name" value="Indigdn_synthA-like"/>
</dbReference>
<name>A0A930DQ78_9FIRM</name>
<dbReference type="RefSeq" id="WP_304073160.1">
    <property type="nucleotide sequence ID" value="NZ_JABZRA010000174.1"/>
</dbReference>
<dbReference type="SUPFAM" id="SSF110581">
    <property type="entry name" value="Indigoidine synthase A-like"/>
    <property type="match status" value="1"/>
</dbReference>
<dbReference type="Proteomes" id="UP000775770">
    <property type="component" value="Unassembled WGS sequence"/>
</dbReference>
<dbReference type="GO" id="GO:0004730">
    <property type="term" value="F:pseudouridylate synthase activity"/>
    <property type="evidence" value="ECO:0007669"/>
    <property type="project" value="InterPro"/>
</dbReference>
<dbReference type="Gene3D" id="3.40.1790.10">
    <property type="entry name" value="Indigoidine synthase domain"/>
    <property type="match status" value="1"/>
</dbReference>
<reference evidence="1" key="1">
    <citation type="submission" date="2020-04" db="EMBL/GenBank/DDBJ databases">
        <title>Deep metagenomics examines the oral microbiome during advanced dental caries in children, revealing novel taxa and co-occurrences with host molecules.</title>
        <authorList>
            <person name="Baker J.L."/>
            <person name="Morton J.T."/>
            <person name="Dinis M."/>
            <person name="Alvarez R."/>
            <person name="Tran N.C."/>
            <person name="Knight R."/>
            <person name="Edlund A."/>
        </authorList>
    </citation>
    <scope>NUCLEOTIDE SEQUENCE</scope>
    <source>
        <strain evidence="1">JCVI_38_bin.19</strain>
    </source>
</reference>
<proteinExistence type="predicted"/>
<sequence>MSEYFIETALLTHGLVSLGEEEILSLWPWKDKKLVWLENGKIRHGTMEEYFPLRRRAKEIKRIDREILPKAMANKENGCLTASGTMAVAELYGVPVAVTAGMGGISSYIQGETLCPDLPALVESKTILIATSPKDVVDIQSSIDWLLKHQVKILGARYDYCSGFMFAGKKIPLSGLLKKEVVVKPHTLILQDIKEEERIEDRVILQQALEAGLKAQERGEYFHPAANEVIDRMSGGVAGRLQLKSLIENGKLAGEIRVE</sequence>
<accession>A0A930DQ78</accession>
<organism evidence="1 2">
    <name type="scientific">Oribacterium sinus</name>
    <dbReference type="NCBI Taxonomy" id="237576"/>
    <lineage>
        <taxon>Bacteria</taxon>
        <taxon>Bacillati</taxon>
        <taxon>Bacillota</taxon>
        <taxon>Clostridia</taxon>
        <taxon>Lachnospirales</taxon>
        <taxon>Lachnospiraceae</taxon>
        <taxon>Oribacterium</taxon>
    </lineage>
</organism>
<protein>
    <submittedName>
        <fullName evidence="1">Pseudouridine-5'-phosphate glycosidase</fullName>
    </submittedName>
</protein>
<dbReference type="InterPro" id="IPR007342">
    <property type="entry name" value="PsuG"/>
</dbReference>
<evidence type="ECO:0000313" key="1">
    <source>
        <dbReference type="EMBL" id="MBF1273549.1"/>
    </source>
</evidence>
<dbReference type="GO" id="GO:0016798">
    <property type="term" value="F:hydrolase activity, acting on glycosyl bonds"/>
    <property type="evidence" value="ECO:0007669"/>
    <property type="project" value="UniProtKB-KW"/>
</dbReference>
<keyword evidence="1" id="KW-0326">Glycosidase</keyword>
<keyword evidence="1" id="KW-0378">Hydrolase</keyword>
<comment type="caution">
    <text evidence="1">The sequence shown here is derived from an EMBL/GenBank/DDBJ whole genome shotgun (WGS) entry which is preliminary data.</text>
</comment>
<dbReference type="Pfam" id="PF04227">
    <property type="entry name" value="Indigoidine_A"/>
    <property type="match status" value="1"/>
</dbReference>
<dbReference type="AlphaFoldDB" id="A0A930DQ78"/>